<sequence length="114" mass="12573">MYTFGYTLGMLIETLSVREARAQLSEALARFRRGDRRPVRVGSHRKTEAVLVPIGVFEELTAERARSLADADASLRAEGQTGSAPADAIMQSWSRGELSTAQMRDQIRALHNVA</sequence>
<comment type="caution">
    <text evidence="3">The sequence shown here is derived from an EMBL/GenBank/DDBJ whole genome shotgun (WGS) entry which is preliminary data.</text>
</comment>
<dbReference type="InterPro" id="IPR043038">
    <property type="entry name" value="VbhA_sf"/>
</dbReference>
<gene>
    <name evidence="3" type="ORF">GCM10011591_09750</name>
</gene>
<dbReference type="InterPro" id="IPR041535">
    <property type="entry name" value="VbhA"/>
</dbReference>
<reference evidence="3" key="1">
    <citation type="journal article" date="2014" name="Int. J. Syst. Evol. Microbiol.">
        <title>Complete genome sequence of Corynebacterium casei LMG S-19264T (=DSM 44701T), isolated from a smear-ripened cheese.</title>
        <authorList>
            <consortium name="US DOE Joint Genome Institute (JGI-PGF)"/>
            <person name="Walter F."/>
            <person name="Albersmeier A."/>
            <person name="Kalinowski J."/>
            <person name="Ruckert C."/>
        </authorList>
    </citation>
    <scope>NUCLEOTIDE SEQUENCE</scope>
    <source>
        <strain evidence="3">CGMCC 4.7278</strain>
    </source>
</reference>
<keyword evidence="4" id="KW-1185">Reference proteome</keyword>
<dbReference type="Pfam" id="PF18495">
    <property type="entry name" value="VbhA"/>
    <property type="match status" value="1"/>
</dbReference>
<dbReference type="Gene3D" id="3.40.1620.10">
    <property type="entry name" value="YefM-like domain"/>
    <property type="match status" value="1"/>
</dbReference>
<organism evidence="3 4">
    <name type="scientific">Nocardia camponoti</name>
    <dbReference type="NCBI Taxonomy" id="1616106"/>
    <lineage>
        <taxon>Bacteria</taxon>
        <taxon>Bacillati</taxon>
        <taxon>Actinomycetota</taxon>
        <taxon>Actinomycetes</taxon>
        <taxon>Mycobacteriales</taxon>
        <taxon>Nocardiaceae</taxon>
        <taxon>Nocardia</taxon>
    </lineage>
</organism>
<feature type="domain" description="Antitoxin VbhA" evidence="2">
    <location>
        <begin position="64"/>
        <end position="109"/>
    </location>
</feature>
<dbReference type="SUPFAM" id="SSF143120">
    <property type="entry name" value="YefM-like"/>
    <property type="match status" value="1"/>
</dbReference>
<evidence type="ECO:0000256" key="1">
    <source>
        <dbReference type="ARBA" id="ARBA00009981"/>
    </source>
</evidence>
<proteinExistence type="inferred from homology"/>
<dbReference type="EMBL" id="BMMW01000001">
    <property type="protein sequence ID" value="GGK40186.1"/>
    <property type="molecule type" value="Genomic_DNA"/>
</dbReference>
<dbReference type="InterPro" id="IPR036165">
    <property type="entry name" value="YefM-like_sf"/>
</dbReference>
<dbReference type="AlphaFoldDB" id="A0A917QAL4"/>
<dbReference type="Gene3D" id="1.10.8.1050">
    <property type="entry name" value="Antitoxin VbhA-like"/>
    <property type="match status" value="1"/>
</dbReference>
<dbReference type="CDD" id="cd11586">
    <property type="entry name" value="VbhA_like"/>
    <property type="match status" value="1"/>
</dbReference>
<evidence type="ECO:0000313" key="3">
    <source>
        <dbReference type="EMBL" id="GGK40186.1"/>
    </source>
</evidence>
<dbReference type="InterPro" id="IPR033788">
    <property type="entry name" value="VbhA-like"/>
</dbReference>
<evidence type="ECO:0000259" key="2">
    <source>
        <dbReference type="Pfam" id="PF18495"/>
    </source>
</evidence>
<name>A0A917QAL4_9NOCA</name>
<evidence type="ECO:0000313" key="4">
    <source>
        <dbReference type="Proteomes" id="UP000612956"/>
    </source>
</evidence>
<dbReference type="Proteomes" id="UP000612956">
    <property type="component" value="Unassembled WGS sequence"/>
</dbReference>
<accession>A0A917QAL4</accession>
<comment type="similarity">
    <text evidence="1">Belongs to the phD/YefM antitoxin family.</text>
</comment>
<reference evidence="3" key="2">
    <citation type="submission" date="2020-09" db="EMBL/GenBank/DDBJ databases">
        <authorList>
            <person name="Sun Q."/>
            <person name="Zhou Y."/>
        </authorList>
    </citation>
    <scope>NUCLEOTIDE SEQUENCE</scope>
    <source>
        <strain evidence="3">CGMCC 4.7278</strain>
    </source>
</reference>
<protein>
    <recommendedName>
        <fullName evidence="2">Antitoxin VbhA domain-containing protein</fullName>
    </recommendedName>
</protein>